<evidence type="ECO:0000313" key="3">
    <source>
        <dbReference type="EMBL" id="MPR30465.1"/>
    </source>
</evidence>
<dbReference type="GO" id="GO:0016747">
    <property type="term" value="F:acyltransferase activity, transferring groups other than amino-acyl groups"/>
    <property type="evidence" value="ECO:0007669"/>
    <property type="project" value="InterPro"/>
</dbReference>
<feature type="transmembrane region" description="Helical" evidence="1">
    <location>
        <begin position="173"/>
        <end position="191"/>
    </location>
</feature>
<name>A0A5N7MU05_9HYPH</name>
<accession>A0A5N7MU05</accession>
<dbReference type="Proteomes" id="UP000403266">
    <property type="component" value="Unassembled WGS sequence"/>
</dbReference>
<dbReference type="RefSeq" id="WP_152717304.1">
    <property type="nucleotide sequence ID" value="NZ_VOSJ01000408.1"/>
</dbReference>
<evidence type="ECO:0000313" key="4">
    <source>
        <dbReference type="Proteomes" id="UP000403266"/>
    </source>
</evidence>
<feature type="transmembrane region" description="Helical" evidence="1">
    <location>
        <begin position="113"/>
        <end position="132"/>
    </location>
</feature>
<dbReference type="AlphaFoldDB" id="A0A5N7MU05"/>
<proteinExistence type="predicted"/>
<dbReference type="InterPro" id="IPR002656">
    <property type="entry name" value="Acyl_transf_3_dom"/>
</dbReference>
<evidence type="ECO:0000256" key="1">
    <source>
        <dbReference type="SAM" id="Phobius"/>
    </source>
</evidence>
<dbReference type="EMBL" id="VOSK01000374">
    <property type="protein sequence ID" value="MPR30465.1"/>
    <property type="molecule type" value="Genomic_DNA"/>
</dbReference>
<protein>
    <submittedName>
        <fullName evidence="3">Acyltransferase</fullName>
    </submittedName>
</protein>
<feature type="transmembrane region" description="Helical" evidence="1">
    <location>
        <begin position="317"/>
        <end position="339"/>
    </location>
</feature>
<keyword evidence="3" id="KW-0808">Transferase</keyword>
<feature type="transmembrane region" description="Helical" evidence="1">
    <location>
        <begin position="278"/>
        <end position="297"/>
    </location>
</feature>
<sequence>MQNTTIKSEASSLPAFSEGLASLRGLAAAMVVVFHALLVFRVNDHNDVFKLPLNMDAGWLIVQHILISIFNGTAAVVLFFVLSGTVLTLSLARAGDLRRQEIVAFYIRRAFRLLPLLGAVTLASTLAYYLYFEEVEFVEATSWMNGYYKSDPGLKEILLNAAGWSHSLNPPAWSIRIEIAASVAFPALYWMSTRTLPVVTTGALVLLVVMLVPGLSAGHLDTFLFAFYLGSLIPRWSGAPTQVFLRLRAPARVVITCMVLVVMAGAERLYTPTNLYDSRTVLIVTLCAAFLVAVAYHNPRAGVLRRPVLVFLGEISYGLYLIHMLVLFMLAHAITPLIASPVPGEALALNIGLGGDSARFW</sequence>
<dbReference type="Pfam" id="PF01757">
    <property type="entry name" value="Acyl_transf_3"/>
    <property type="match status" value="1"/>
</dbReference>
<keyword evidence="1" id="KW-0812">Transmembrane</keyword>
<dbReference type="PANTHER" id="PTHR23028">
    <property type="entry name" value="ACETYLTRANSFERASE"/>
    <property type="match status" value="1"/>
</dbReference>
<dbReference type="OrthoDB" id="9796461at2"/>
<keyword evidence="1" id="KW-1133">Transmembrane helix</keyword>
<feature type="domain" description="Acyltransferase 3" evidence="2">
    <location>
        <begin position="22"/>
        <end position="338"/>
    </location>
</feature>
<gene>
    <name evidence="3" type="ORF">FS320_37010</name>
</gene>
<comment type="caution">
    <text evidence="3">The sequence shown here is derived from an EMBL/GenBank/DDBJ whole genome shotgun (WGS) entry which is preliminary data.</text>
</comment>
<keyword evidence="4" id="KW-1185">Reference proteome</keyword>
<feature type="transmembrane region" description="Helical" evidence="1">
    <location>
        <begin position="60"/>
        <end position="92"/>
    </location>
</feature>
<evidence type="ECO:0000259" key="2">
    <source>
        <dbReference type="Pfam" id="PF01757"/>
    </source>
</evidence>
<keyword evidence="1" id="KW-0472">Membrane</keyword>
<keyword evidence="3" id="KW-0012">Acyltransferase</keyword>
<dbReference type="InterPro" id="IPR050879">
    <property type="entry name" value="Acyltransferase_3"/>
</dbReference>
<feature type="transmembrane region" description="Helical" evidence="1">
    <location>
        <begin position="21"/>
        <end position="40"/>
    </location>
</feature>
<organism evidence="3 4">
    <name type="scientific">Microvirga tunisiensis</name>
    <dbReference type="NCBI Taxonomy" id="2108360"/>
    <lineage>
        <taxon>Bacteria</taxon>
        <taxon>Pseudomonadati</taxon>
        <taxon>Pseudomonadota</taxon>
        <taxon>Alphaproteobacteria</taxon>
        <taxon>Hyphomicrobiales</taxon>
        <taxon>Methylobacteriaceae</taxon>
        <taxon>Microvirga</taxon>
    </lineage>
</organism>
<feature type="transmembrane region" description="Helical" evidence="1">
    <location>
        <begin position="203"/>
        <end position="229"/>
    </location>
</feature>
<reference evidence="3 4" key="1">
    <citation type="journal article" date="2019" name="Syst. Appl. Microbiol.">
        <title>Microvirga tunisiensis sp. nov., a root nodule symbiotic bacterium isolated from Lupinus micranthus and L. luteus grown in Northern Tunisia.</title>
        <authorList>
            <person name="Msaddak A."/>
            <person name="Rejili M."/>
            <person name="Duran D."/>
            <person name="Mars M."/>
            <person name="Palacios J.M."/>
            <person name="Ruiz-Argueso T."/>
            <person name="Rey L."/>
            <person name="Imperial J."/>
        </authorList>
    </citation>
    <scope>NUCLEOTIDE SEQUENCE [LARGE SCALE GENOMIC DNA]</scope>
    <source>
        <strain evidence="3 4">Lmie10</strain>
    </source>
</reference>